<dbReference type="FunFam" id="1.20.120.1530:FF:000002">
    <property type="entry name" value="Two-component osmosensing histidine kinase"/>
    <property type="match status" value="1"/>
</dbReference>
<dbReference type="SMART" id="SM00304">
    <property type="entry name" value="HAMP"/>
    <property type="match status" value="2"/>
</dbReference>
<protein>
    <recommendedName>
        <fullName evidence="3">histidine kinase</fullName>
        <ecNumber evidence="3">2.7.13.3</ecNumber>
    </recommendedName>
</protein>
<dbReference type="Gene3D" id="1.10.8.500">
    <property type="entry name" value="HAMP domain in histidine kinase"/>
    <property type="match status" value="1"/>
</dbReference>
<evidence type="ECO:0000256" key="2">
    <source>
        <dbReference type="ARBA" id="ARBA00004370"/>
    </source>
</evidence>
<dbReference type="Gene3D" id="3.30.565.10">
    <property type="entry name" value="Histidine kinase-like ATPase, C-terminal domain"/>
    <property type="match status" value="1"/>
</dbReference>
<dbReference type="InterPro" id="IPR029016">
    <property type="entry name" value="GAF-like_dom_sf"/>
</dbReference>
<evidence type="ECO:0000259" key="9">
    <source>
        <dbReference type="PROSITE" id="PS50109"/>
    </source>
</evidence>
<dbReference type="EC" id="2.7.13.3" evidence="3"/>
<dbReference type="Pfam" id="PF13185">
    <property type="entry name" value="GAF_2"/>
    <property type="match status" value="1"/>
</dbReference>
<dbReference type="GO" id="GO:0016020">
    <property type="term" value="C:membrane"/>
    <property type="evidence" value="ECO:0007669"/>
    <property type="project" value="UniProtKB-SubCell"/>
</dbReference>
<evidence type="ECO:0000313" key="11">
    <source>
        <dbReference type="EMBL" id="ETR67661.1"/>
    </source>
</evidence>
<dbReference type="CDD" id="cd16922">
    <property type="entry name" value="HATPase_EvgS-ArcB-TorS-like"/>
    <property type="match status" value="1"/>
</dbReference>
<evidence type="ECO:0000256" key="5">
    <source>
        <dbReference type="ARBA" id="ARBA00022679"/>
    </source>
</evidence>
<dbReference type="Pfam" id="PF18947">
    <property type="entry name" value="HAMP_2"/>
    <property type="match status" value="2"/>
</dbReference>
<dbReference type="SMART" id="SM00387">
    <property type="entry name" value="HATPase_c"/>
    <property type="match status" value="1"/>
</dbReference>
<feature type="domain" description="Histidine kinase" evidence="9">
    <location>
        <begin position="442"/>
        <end position="675"/>
    </location>
</feature>
<comment type="subcellular location">
    <subcellularLocation>
        <location evidence="2">Membrane</location>
    </subcellularLocation>
</comment>
<evidence type="ECO:0000256" key="8">
    <source>
        <dbReference type="SAM" id="Coils"/>
    </source>
</evidence>
<feature type="domain" description="HAMP" evidence="10">
    <location>
        <begin position="50"/>
        <end position="102"/>
    </location>
</feature>
<dbReference type="PRINTS" id="PR00344">
    <property type="entry name" value="BCTRLSENSOR"/>
</dbReference>
<dbReference type="GO" id="GO:0000155">
    <property type="term" value="F:phosphorelay sensor kinase activity"/>
    <property type="evidence" value="ECO:0007669"/>
    <property type="project" value="InterPro"/>
</dbReference>
<feature type="coiled-coil region" evidence="8">
    <location>
        <begin position="363"/>
        <end position="428"/>
    </location>
</feature>
<dbReference type="SUPFAM" id="SSF47384">
    <property type="entry name" value="Homodimeric domain of signal transducing histidine kinase"/>
    <property type="match status" value="1"/>
</dbReference>
<dbReference type="InterPro" id="IPR003661">
    <property type="entry name" value="HisK_dim/P_dom"/>
</dbReference>
<comment type="catalytic activity">
    <reaction evidence="1">
        <text>ATP + protein L-histidine = ADP + protein N-phospho-L-histidine.</text>
        <dbReference type="EC" id="2.7.13.3"/>
    </reaction>
</comment>
<dbReference type="Pfam" id="PF02518">
    <property type="entry name" value="HATPase_c"/>
    <property type="match status" value="1"/>
</dbReference>
<dbReference type="SUPFAM" id="SSF58104">
    <property type="entry name" value="Methyl-accepting chemotaxis protein (MCP) signaling domain"/>
    <property type="match status" value="1"/>
</dbReference>
<dbReference type="InterPro" id="IPR003018">
    <property type="entry name" value="GAF"/>
</dbReference>
<dbReference type="FunFam" id="3.30.565.10:FF:000010">
    <property type="entry name" value="Sensor histidine kinase RcsC"/>
    <property type="match status" value="1"/>
</dbReference>
<dbReference type="Gene3D" id="1.20.120.1530">
    <property type="match status" value="1"/>
</dbReference>
<dbReference type="Gene3D" id="1.10.287.130">
    <property type="match status" value="1"/>
</dbReference>
<sequence>MVTVLTNFSSEVTRVAREVGTEGQLGGQARVEGVSGTWKDLTDNVNTMANNLTDQVRAIAKVVTAVATGDLKKKITLEAKGEIADLADTINNMIDTLATFADQVTWVAREVGVDGKLGGQANVPGAAGIWRELTDNVNELASNLTTQVRAIADVATAVAQGDLSQTITAEAMGEVAQLKDNINRMIQNFSETTRLYSEQDWLKTNLTRFAGLLQGQNDLLEVGRIILSELAPIINAHHGVFYLIEKQNDDLELKLIASYAFKERRHISNRVKPGDGLIGQCRQCLLEKQRILLSEVPGDYVQIKSGLGKSKPLNLVIIPVLFEDSVKAIIELASFNRFNDVQISFLDQLAESIGVIINSISATMKTEELLRESQSLAEELQNQQEELRTANEELEEQTQKLASQKDEVEHKNKEVEQARLSIQEKAEQLSLTSKYKSEFLANMSHELRTPLNSLLILAKLLSENQENNLSDKQVEFAETIYTSGAELLSLINDILDLSKIEAGMMSIELGEIRFVEIQNWAQKSFNQVAQEKNLDFIVHLNTNLPETIKTDKKRLLQILKNLLSNAFKFTEKGSITLDISIAEHGWRQDHELLNQASQVIAFMVKDTGIGIPKNKRMLVFEAFQQADGTTSRKYGGTGLGLSISREISRFLGGEIVLESTHGKGSTFTLFIAQNFDGTGMNKTSQMQLLSEKDLKKIQENIQECHSPAMQQMIVTDSEMPDDRGG</sequence>
<keyword evidence="6" id="KW-0418">Kinase</keyword>
<dbReference type="InterPro" id="IPR004358">
    <property type="entry name" value="Sig_transdc_His_kin-like_C"/>
</dbReference>
<dbReference type="EMBL" id="ATBP01001271">
    <property type="protein sequence ID" value="ETR67661.1"/>
    <property type="molecule type" value="Genomic_DNA"/>
</dbReference>
<dbReference type="CDD" id="cd00082">
    <property type="entry name" value="HisKA"/>
    <property type="match status" value="1"/>
</dbReference>
<evidence type="ECO:0000256" key="3">
    <source>
        <dbReference type="ARBA" id="ARBA00012438"/>
    </source>
</evidence>
<dbReference type="InterPro" id="IPR036097">
    <property type="entry name" value="HisK_dim/P_sf"/>
</dbReference>
<dbReference type="InterPro" id="IPR005467">
    <property type="entry name" value="His_kinase_dom"/>
</dbReference>
<accession>A0A1V1NYN3</accession>
<evidence type="ECO:0000256" key="6">
    <source>
        <dbReference type="ARBA" id="ARBA00022777"/>
    </source>
</evidence>
<evidence type="ECO:0000256" key="4">
    <source>
        <dbReference type="ARBA" id="ARBA00022553"/>
    </source>
</evidence>
<dbReference type="CDD" id="cd06225">
    <property type="entry name" value="HAMP"/>
    <property type="match status" value="2"/>
</dbReference>
<evidence type="ECO:0000259" key="10">
    <source>
        <dbReference type="PROSITE" id="PS50885"/>
    </source>
</evidence>
<dbReference type="Proteomes" id="UP000189670">
    <property type="component" value="Unassembled WGS sequence"/>
</dbReference>
<dbReference type="Pfam" id="PF00512">
    <property type="entry name" value="HisKA"/>
    <property type="match status" value="1"/>
</dbReference>
<dbReference type="InterPro" id="IPR003594">
    <property type="entry name" value="HATPase_dom"/>
</dbReference>
<keyword evidence="8" id="KW-0175">Coiled coil</keyword>
<keyword evidence="5" id="KW-0808">Transferase</keyword>
<feature type="domain" description="HAMP" evidence="10">
    <location>
        <begin position="142"/>
        <end position="194"/>
    </location>
</feature>
<dbReference type="PROSITE" id="PS50885">
    <property type="entry name" value="HAMP"/>
    <property type="match status" value="2"/>
</dbReference>
<gene>
    <name evidence="11" type="ORF">OMM_05024</name>
</gene>
<dbReference type="PANTHER" id="PTHR45339:SF1">
    <property type="entry name" value="HYBRID SIGNAL TRANSDUCTION HISTIDINE KINASE J"/>
    <property type="match status" value="1"/>
</dbReference>
<dbReference type="PANTHER" id="PTHR45339">
    <property type="entry name" value="HYBRID SIGNAL TRANSDUCTION HISTIDINE KINASE J"/>
    <property type="match status" value="1"/>
</dbReference>
<dbReference type="PROSITE" id="PS50109">
    <property type="entry name" value="HIS_KIN"/>
    <property type="match status" value="1"/>
</dbReference>
<name>A0A1V1NYN3_9BACT</name>
<dbReference type="InterPro" id="IPR036890">
    <property type="entry name" value="HATPase_C_sf"/>
</dbReference>
<proteinExistence type="predicted"/>
<dbReference type="AlphaFoldDB" id="A0A1V1NYN3"/>
<comment type="caution">
    <text evidence="11">The sequence shown here is derived from an EMBL/GenBank/DDBJ whole genome shotgun (WGS) entry which is preliminary data.</text>
</comment>
<dbReference type="Gene3D" id="3.30.450.40">
    <property type="match status" value="1"/>
</dbReference>
<dbReference type="SUPFAM" id="SSF55781">
    <property type="entry name" value="GAF domain-like"/>
    <property type="match status" value="1"/>
</dbReference>
<dbReference type="SMART" id="SM00388">
    <property type="entry name" value="HisKA"/>
    <property type="match status" value="1"/>
</dbReference>
<evidence type="ECO:0000313" key="12">
    <source>
        <dbReference type="Proteomes" id="UP000189670"/>
    </source>
</evidence>
<evidence type="ECO:0000256" key="1">
    <source>
        <dbReference type="ARBA" id="ARBA00000085"/>
    </source>
</evidence>
<dbReference type="SUPFAM" id="SSF55874">
    <property type="entry name" value="ATPase domain of HSP90 chaperone/DNA topoisomerase II/histidine kinase"/>
    <property type="match status" value="1"/>
</dbReference>
<evidence type="ECO:0000256" key="7">
    <source>
        <dbReference type="ARBA" id="ARBA00023012"/>
    </source>
</evidence>
<reference evidence="12" key="1">
    <citation type="submission" date="2012-11" db="EMBL/GenBank/DDBJ databases">
        <authorList>
            <person name="Lucero-Rivera Y.E."/>
            <person name="Tovar-Ramirez D."/>
        </authorList>
    </citation>
    <scope>NUCLEOTIDE SEQUENCE [LARGE SCALE GENOMIC DNA]</scope>
    <source>
        <strain evidence="12">Araruama</strain>
    </source>
</reference>
<keyword evidence="4" id="KW-0597">Phosphoprotein</keyword>
<dbReference type="InterPro" id="IPR003660">
    <property type="entry name" value="HAMP_dom"/>
</dbReference>
<organism evidence="11 12">
    <name type="scientific">Candidatus Magnetoglobus multicellularis str. Araruama</name>
    <dbReference type="NCBI Taxonomy" id="890399"/>
    <lineage>
        <taxon>Bacteria</taxon>
        <taxon>Pseudomonadati</taxon>
        <taxon>Thermodesulfobacteriota</taxon>
        <taxon>Desulfobacteria</taxon>
        <taxon>Desulfobacterales</taxon>
        <taxon>Desulfobacteraceae</taxon>
        <taxon>Candidatus Magnetoglobus</taxon>
    </lineage>
</organism>
<keyword evidence="7" id="KW-0902">Two-component regulatory system</keyword>